<gene>
    <name evidence="3" type="ORF">GTW58_02135</name>
</gene>
<feature type="transmembrane region" description="Helical" evidence="2">
    <location>
        <begin position="145"/>
        <end position="163"/>
    </location>
</feature>
<proteinExistence type="predicted"/>
<name>A0A846U4W6_9MICC</name>
<feature type="region of interest" description="Disordered" evidence="1">
    <location>
        <begin position="1"/>
        <end position="92"/>
    </location>
</feature>
<keyword evidence="2" id="KW-0472">Membrane</keyword>
<dbReference type="Pfam" id="PF11241">
    <property type="entry name" value="DUF3043"/>
    <property type="match status" value="1"/>
</dbReference>
<feature type="compositionally biased region" description="Basic and acidic residues" evidence="1">
    <location>
        <begin position="51"/>
        <end position="82"/>
    </location>
</feature>
<dbReference type="AlphaFoldDB" id="A0A846U4W6"/>
<evidence type="ECO:0000256" key="1">
    <source>
        <dbReference type="SAM" id="MobiDB-lite"/>
    </source>
</evidence>
<protein>
    <submittedName>
        <fullName evidence="3">DUF3043 domain-containing protein</fullName>
    </submittedName>
</protein>
<evidence type="ECO:0000256" key="2">
    <source>
        <dbReference type="SAM" id="Phobius"/>
    </source>
</evidence>
<organism evidence="3 4">
    <name type="scientific">Kocuria subflava</name>
    <dbReference type="NCBI Taxonomy" id="1736139"/>
    <lineage>
        <taxon>Bacteria</taxon>
        <taxon>Bacillati</taxon>
        <taxon>Actinomycetota</taxon>
        <taxon>Actinomycetes</taxon>
        <taxon>Micrococcales</taxon>
        <taxon>Micrococcaceae</taxon>
        <taxon>Kocuria</taxon>
    </lineage>
</organism>
<keyword evidence="2" id="KW-0812">Transmembrane</keyword>
<evidence type="ECO:0000313" key="4">
    <source>
        <dbReference type="Proteomes" id="UP000521379"/>
    </source>
</evidence>
<keyword evidence="4" id="KW-1185">Reference proteome</keyword>
<feature type="transmembrane region" description="Helical" evidence="2">
    <location>
        <begin position="121"/>
        <end position="139"/>
    </location>
</feature>
<sequence length="208" mass="23678">MDSGKLWRVFGRNKKTETADPQPVNDPALEESAVTRPGTTQGKGRPTPSRRQQESARHQPLVPKDRKAAKVADRQNRREQRLHVQQRMASGDERYLPQRDRGAQRAFVRDWVDSRFCMAELLMPIAISALIFMLIPTGLQELVMAMFYALLIVVILDSVLLVTGAKRAVRKKFGEVQSGTGFYALTRSINWRSTRMPRPRVGRGRRPV</sequence>
<evidence type="ECO:0000313" key="3">
    <source>
        <dbReference type="EMBL" id="NKE08766.1"/>
    </source>
</evidence>
<keyword evidence="2" id="KW-1133">Transmembrane helix</keyword>
<dbReference type="EMBL" id="JAAVUN010000002">
    <property type="protein sequence ID" value="NKE08766.1"/>
    <property type="molecule type" value="Genomic_DNA"/>
</dbReference>
<dbReference type="Proteomes" id="UP000521379">
    <property type="component" value="Unassembled WGS sequence"/>
</dbReference>
<reference evidence="3 4" key="1">
    <citation type="submission" date="2020-02" db="EMBL/GenBank/DDBJ databases">
        <authorList>
            <person name="Sun Q."/>
        </authorList>
    </citation>
    <scope>NUCLEOTIDE SEQUENCE [LARGE SCALE GENOMIC DNA]</scope>
    <source>
        <strain evidence="3 4">YIM 13062</strain>
    </source>
</reference>
<comment type="caution">
    <text evidence="3">The sequence shown here is derived from an EMBL/GenBank/DDBJ whole genome shotgun (WGS) entry which is preliminary data.</text>
</comment>
<accession>A0A846U4W6</accession>
<dbReference type="InterPro" id="IPR021403">
    <property type="entry name" value="DUF3043"/>
</dbReference>